<evidence type="ECO:0000256" key="1">
    <source>
        <dbReference type="SAM" id="Phobius"/>
    </source>
</evidence>
<evidence type="ECO:0000313" key="2">
    <source>
        <dbReference type="EMBL" id="GLS13611.1"/>
    </source>
</evidence>
<feature type="transmembrane region" description="Helical" evidence="1">
    <location>
        <begin position="73"/>
        <end position="97"/>
    </location>
</feature>
<name>A0ABQ6C5H7_9BURK</name>
<dbReference type="Proteomes" id="UP001156903">
    <property type="component" value="Unassembled WGS sequence"/>
</dbReference>
<sequence length="109" mass="11692">MKDVYKWLALRELDHGGDHHTLRESARGWALVAATLALVGLIAFALLAGFSGAANSNPSAPTSQMFAVLLASLPAWLEPAAFMVMLAALYAGLYAWALSRAAERLRSHL</sequence>
<dbReference type="EMBL" id="BSPB01000005">
    <property type="protein sequence ID" value="GLS13611.1"/>
    <property type="molecule type" value="Genomic_DNA"/>
</dbReference>
<protein>
    <submittedName>
        <fullName evidence="2">Uncharacterized protein</fullName>
    </submittedName>
</protein>
<dbReference type="RefSeq" id="WP_284306958.1">
    <property type="nucleotide sequence ID" value="NZ_BSPB01000005.1"/>
</dbReference>
<feature type="transmembrane region" description="Helical" evidence="1">
    <location>
        <begin position="29"/>
        <end position="53"/>
    </location>
</feature>
<accession>A0ABQ6C5H7</accession>
<proteinExistence type="predicted"/>
<keyword evidence="1" id="KW-0472">Membrane</keyword>
<keyword evidence="1" id="KW-0812">Transmembrane</keyword>
<comment type="caution">
    <text evidence="2">The sequence shown here is derived from an EMBL/GenBank/DDBJ whole genome shotgun (WGS) entry which is preliminary data.</text>
</comment>
<keyword evidence="3" id="KW-1185">Reference proteome</keyword>
<organism evidence="2 3">
    <name type="scientific">Hydrogenophaga electricum</name>
    <dbReference type="NCBI Taxonomy" id="1230953"/>
    <lineage>
        <taxon>Bacteria</taxon>
        <taxon>Pseudomonadati</taxon>
        <taxon>Pseudomonadota</taxon>
        <taxon>Betaproteobacteria</taxon>
        <taxon>Burkholderiales</taxon>
        <taxon>Comamonadaceae</taxon>
        <taxon>Hydrogenophaga</taxon>
    </lineage>
</organism>
<keyword evidence="1" id="KW-1133">Transmembrane helix</keyword>
<evidence type="ECO:0000313" key="3">
    <source>
        <dbReference type="Proteomes" id="UP001156903"/>
    </source>
</evidence>
<gene>
    <name evidence="2" type="ORF">GCM10007935_10410</name>
</gene>
<reference evidence="3" key="1">
    <citation type="journal article" date="2019" name="Int. J. Syst. Evol. Microbiol.">
        <title>The Global Catalogue of Microorganisms (GCM) 10K type strain sequencing project: providing services to taxonomists for standard genome sequencing and annotation.</title>
        <authorList>
            <consortium name="The Broad Institute Genomics Platform"/>
            <consortium name="The Broad Institute Genome Sequencing Center for Infectious Disease"/>
            <person name="Wu L."/>
            <person name="Ma J."/>
        </authorList>
    </citation>
    <scope>NUCLEOTIDE SEQUENCE [LARGE SCALE GENOMIC DNA]</scope>
    <source>
        <strain evidence="3">NBRC 109341</strain>
    </source>
</reference>